<sequence length="289" mass="30177">MDDNNGQALASAISQSALQLWRVCSDAQDAPRPASLSHQRALDVLAAGAGVPPEQATCANLVPLYTSFWSALRNLDAAIPDAIVGLRRPLTPLSVLAAVGRTAPSGYRGAVLAAYAIDALARVSAGEAWSPSLPSVLADDSAASGDDGADDDHYAPPSLYAIHVRASNAGGTLVSLDRGEHHVAAMQLDPHGSVVGFEAHGRRRLPRRVRDAPEAALRALMNDAVRQVADSGASSGAVALGESQLVWGLLSRARPGAPRRRGRHRIMERSYGGANGDHASEDEGEPEDD</sequence>
<dbReference type="Proteomes" id="UP001253637">
    <property type="component" value="Segment"/>
</dbReference>
<name>A0A811BLL2_9VIRU</name>
<organism evidence="3 4">
    <name type="scientific">Pandoravirus japonicus</name>
    <dbReference type="NCBI Taxonomy" id="2823154"/>
    <lineage>
        <taxon>Viruses</taxon>
        <taxon>Pandoravirus</taxon>
    </lineage>
</organism>
<dbReference type="Pfam" id="PF19166">
    <property type="entry name" value="DUF5848"/>
    <property type="match status" value="1"/>
</dbReference>
<evidence type="ECO:0000256" key="1">
    <source>
        <dbReference type="SAM" id="MobiDB-lite"/>
    </source>
</evidence>
<proteinExistence type="predicted"/>
<reference evidence="3" key="1">
    <citation type="submission" date="2021-04" db="EMBL/GenBank/DDBJ databases">
        <title>Draft Genome Sequence of Pandoravirus japonicus, Isolated from the Sabaishi River of Niigata, Japan.</title>
        <authorList>
            <person name="Hosokawa N."/>
            <person name="Takahashi H."/>
            <person name="Aoki K."/>
            <person name="Takemura M."/>
        </authorList>
    </citation>
    <scope>NUCLEOTIDE SEQUENCE</scope>
</reference>
<feature type="domain" description="DUF5848" evidence="2">
    <location>
        <begin position="41"/>
        <end position="98"/>
    </location>
</feature>
<protein>
    <recommendedName>
        <fullName evidence="2">DUF5848 domain-containing protein</fullName>
    </recommendedName>
</protein>
<accession>A0A811BLL2</accession>
<dbReference type="InterPro" id="IPR043884">
    <property type="entry name" value="DUF5848"/>
</dbReference>
<evidence type="ECO:0000313" key="4">
    <source>
        <dbReference type="Proteomes" id="UP001253637"/>
    </source>
</evidence>
<feature type="compositionally biased region" description="Acidic residues" evidence="1">
    <location>
        <begin position="280"/>
        <end position="289"/>
    </location>
</feature>
<feature type="region of interest" description="Disordered" evidence="1">
    <location>
        <begin position="255"/>
        <end position="289"/>
    </location>
</feature>
<evidence type="ECO:0000313" key="3">
    <source>
        <dbReference type="EMBL" id="BCU02734.1"/>
    </source>
</evidence>
<evidence type="ECO:0000259" key="2">
    <source>
        <dbReference type="Pfam" id="PF19166"/>
    </source>
</evidence>
<dbReference type="EMBL" id="LC625835">
    <property type="protein sequence ID" value="BCU02734.1"/>
    <property type="molecule type" value="Genomic_DNA"/>
</dbReference>
<feature type="compositionally biased region" description="Basic residues" evidence="1">
    <location>
        <begin position="257"/>
        <end position="266"/>
    </location>
</feature>